<dbReference type="InterPro" id="IPR027417">
    <property type="entry name" value="P-loop_NTPase"/>
</dbReference>
<proteinExistence type="predicted"/>
<reference evidence="5" key="1">
    <citation type="journal article" date="2014" name="Genome Biol. Evol.">
        <title>Pangenome evidence for extensive interdomain horizontal transfer affecting lineage core and shell genes in uncultured planktonic thaumarchaeota and euryarchaeota.</title>
        <authorList>
            <person name="Deschamps P."/>
            <person name="Zivanovic Y."/>
            <person name="Moreira D."/>
            <person name="Rodriguez-Valera F."/>
            <person name="Lopez-Garcia P."/>
        </authorList>
    </citation>
    <scope>NUCLEOTIDE SEQUENCE</scope>
</reference>
<keyword evidence="2" id="KW-0547">Nucleotide-binding</keyword>
<dbReference type="PANTHER" id="PTHR42939:SF1">
    <property type="entry name" value="ABC TRANSPORTER ATP-BINDING PROTEIN ALBC-RELATED"/>
    <property type="match status" value="1"/>
</dbReference>
<dbReference type="GO" id="GO:0005524">
    <property type="term" value="F:ATP binding"/>
    <property type="evidence" value="ECO:0007669"/>
    <property type="project" value="UniProtKB-KW"/>
</dbReference>
<sequence>MIKLNAFFKSFGPKKVLRSLDLEVKDGEIVTLIGNNGSGKTTLLRSINTLDKPDDYDVAEIDGYDLKSFPEEIRSRIGYLPHNPAFYPELTGFENLRFWLELNSIRDAESRARGFLAKVGLISFGDDLSGNYSRGMVQRLGFAMAISHTPTTLLLDEPFTGLDSNGIAIIEKLLTKLRGENCSILLVSHESPSYSDRTVELDRGGIS</sequence>
<dbReference type="Gene3D" id="3.40.50.300">
    <property type="entry name" value="P-loop containing nucleotide triphosphate hydrolases"/>
    <property type="match status" value="1"/>
</dbReference>
<name>A0A075I802_9EURY</name>
<evidence type="ECO:0000256" key="1">
    <source>
        <dbReference type="ARBA" id="ARBA00022448"/>
    </source>
</evidence>
<evidence type="ECO:0000256" key="2">
    <source>
        <dbReference type="ARBA" id="ARBA00022741"/>
    </source>
</evidence>
<dbReference type="InterPro" id="IPR051782">
    <property type="entry name" value="ABC_Transporter_VariousFunc"/>
</dbReference>
<keyword evidence="1" id="KW-0813">Transport</keyword>
<evidence type="ECO:0000256" key="3">
    <source>
        <dbReference type="ARBA" id="ARBA00022840"/>
    </source>
</evidence>
<dbReference type="EMBL" id="KF901251">
    <property type="protein sequence ID" value="AIF24109.1"/>
    <property type="molecule type" value="Genomic_DNA"/>
</dbReference>
<keyword evidence="3" id="KW-0067">ATP-binding</keyword>
<protein>
    <submittedName>
        <fullName evidence="5">ABC heme exporter, ATPase subunit (ABC-2.A)</fullName>
    </submittedName>
</protein>
<dbReference type="GO" id="GO:0016887">
    <property type="term" value="F:ATP hydrolysis activity"/>
    <property type="evidence" value="ECO:0007669"/>
    <property type="project" value="InterPro"/>
</dbReference>
<evidence type="ECO:0000313" key="5">
    <source>
        <dbReference type="EMBL" id="AIF24109.1"/>
    </source>
</evidence>
<dbReference type="Pfam" id="PF00005">
    <property type="entry name" value="ABC_tran"/>
    <property type="match status" value="1"/>
</dbReference>
<dbReference type="SUPFAM" id="SSF52540">
    <property type="entry name" value="P-loop containing nucleoside triphosphate hydrolases"/>
    <property type="match status" value="1"/>
</dbReference>
<organism evidence="5">
    <name type="scientific">uncultured marine group II/III euryarchaeote SAT1000_24_G08</name>
    <dbReference type="NCBI Taxonomy" id="1456569"/>
    <lineage>
        <taxon>Archaea</taxon>
        <taxon>Methanobacteriati</taxon>
        <taxon>Methanobacteriota</taxon>
        <taxon>environmental samples</taxon>
    </lineage>
</organism>
<feature type="domain" description="ABC transporter" evidence="4">
    <location>
        <begin position="2"/>
        <end position="207"/>
    </location>
</feature>
<dbReference type="InterPro" id="IPR003593">
    <property type="entry name" value="AAA+_ATPase"/>
</dbReference>
<accession>A0A075I802</accession>
<dbReference type="PANTHER" id="PTHR42939">
    <property type="entry name" value="ABC TRANSPORTER ATP-BINDING PROTEIN ALBC-RELATED"/>
    <property type="match status" value="1"/>
</dbReference>
<dbReference type="InterPro" id="IPR003439">
    <property type="entry name" value="ABC_transporter-like_ATP-bd"/>
</dbReference>
<evidence type="ECO:0000259" key="4">
    <source>
        <dbReference type="PROSITE" id="PS50893"/>
    </source>
</evidence>
<dbReference type="AlphaFoldDB" id="A0A075I802"/>
<dbReference type="CDD" id="cd03230">
    <property type="entry name" value="ABC_DR_subfamily_A"/>
    <property type="match status" value="1"/>
</dbReference>
<gene>
    <name evidence="5" type="primary">ABC-2.A</name>
</gene>
<dbReference type="PROSITE" id="PS50893">
    <property type="entry name" value="ABC_TRANSPORTER_2"/>
    <property type="match status" value="1"/>
</dbReference>
<dbReference type="SMART" id="SM00382">
    <property type="entry name" value="AAA"/>
    <property type="match status" value="1"/>
</dbReference>